<dbReference type="Proteomes" id="UP001206595">
    <property type="component" value="Unassembled WGS sequence"/>
</dbReference>
<organism evidence="2 3">
    <name type="scientific">Umbelopsis ramanniana AG</name>
    <dbReference type="NCBI Taxonomy" id="1314678"/>
    <lineage>
        <taxon>Eukaryota</taxon>
        <taxon>Fungi</taxon>
        <taxon>Fungi incertae sedis</taxon>
        <taxon>Mucoromycota</taxon>
        <taxon>Mucoromycotina</taxon>
        <taxon>Umbelopsidomycetes</taxon>
        <taxon>Umbelopsidales</taxon>
        <taxon>Umbelopsidaceae</taxon>
        <taxon>Umbelopsis</taxon>
    </lineage>
</organism>
<keyword evidence="3" id="KW-1185">Reference proteome</keyword>
<name>A0AAD5H6V6_UMBRA</name>
<keyword evidence="1" id="KW-0812">Transmembrane</keyword>
<protein>
    <submittedName>
        <fullName evidence="2">Uncharacterized protein</fullName>
    </submittedName>
</protein>
<gene>
    <name evidence="2" type="ORF">K450DRAFT_264141</name>
</gene>
<keyword evidence="1" id="KW-1133">Transmembrane helix</keyword>
<keyword evidence="1" id="KW-0472">Membrane</keyword>
<proteinExistence type="predicted"/>
<evidence type="ECO:0000256" key="1">
    <source>
        <dbReference type="SAM" id="Phobius"/>
    </source>
</evidence>
<reference evidence="2" key="2">
    <citation type="journal article" date="2022" name="Proc. Natl. Acad. Sci. U.S.A.">
        <title>Diploid-dominant life cycles characterize the early evolution of Fungi.</title>
        <authorList>
            <person name="Amses K.R."/>
            <person name="Simmons D.R."/>
            <person name="Longcore J.E."/>
            <person name="Mondo S.J."/>
            <person name="Seto K."/>
            <person name="Jeronimo G.H."/>
            <person name="Bonds A.E."/>
            <person name="Quandt C.A."/>
            <person name="Davis W.J."/>
            <person name="Chang Y."/>
            <person name="Federici B.A."/>
            <person name="Kuo A."/>
            <person name="LaButti K."/>
            <person name="Pangilinan J."/>
            <person name="Andreopoulos W."/>
            <person name="Tritt A."/>
            <person name="Riley R."/>
            <person name="Hundley H."/>
            <person name="Johnson J."/>
            <person name="Lipzen A."/>
            <person name="Barry K."/>
            <person name="Lang B.F."/>
            <person name="Cuomo C.A."/>
            <person name="Buchler N.E."/>
            <person name="Grigoriev I.V."/>
            <person name="Spatafora J.W."/>
            <person name="Stajich J.E."/>
            <person name="James T.Y."/>
        </authorList>
    </citation>
    <scope>NUCLEOTIDE SEQUENCE</scope>
    <source>
        <strain evidence="2">AG</strain>
    </source>
</reference>
<evidence type="ECO:0000313" key="3">
    <source>
        <dbReference type="Proteomes" id="UP001206595"/>
    </source>
</evidence>
<comment type="caution">
    <text evidence="2">The sequence shown here is derived from an EMBL/GenBank/DDBJ whole genome shotgun (WGS) entry which is preliminary data.</text>
</comment>
<dbReference type="RefSeq" id="XP_051439912.1">
    <property type="nucleotide sequence ID" value="XM_051592758.1"/>
</dbReference>
<reference evidence="2" key="1">
    <citation type="submission" date="2021-06" db="EMBL/GenBank/DDBJ databases">
        <authorList>
            <consortium name="DOE Joint Genome Institute"/>
            <person name="Mondo S.J."/>
            <person name="Amses K.R."/>
            <person name="Simmons D.R."/>
            <person name="Longcore J.E."/>
            <person name="Seto K."/>
            <person name="Alves G.H."/>
            <person name="Bonds A.E."/>
            <person name="Quandt C.A."/>
            <person name="Davis W.J."/>
            <person name="Chang Y."/>
            <person name="Letcher P.M."/>
            <person name="Powell M.J."/>
            <person name="Kuo A."/>
            <person name="Labutti K."/>
            <person name="Pangilinan J."/>
            <person name="Andreopoulos W."/>
            <person name="Tritt A."/>
            <person name="Riley R."/>
            <person name="Hundley H."/>
            <person name="Johnson J."/>
            <person name="Lipzen A."/>
            <person name="Barry K."/>
            <person name="Berbee M.L."/>
            <person name="Buchler N.E."/>
            <person name="Grigoriev I.V."/>
            <person name="Spatafora J.W."/>
            <person name="Stajich J.E."/>
            <person name="James T.Y."/>
        </authorList>
    </citation>
    <scope>NUCLEOTIDE SEQUENCE</scope>
    <source>
        <strain evidence="2">AG</strain>
    </source>
</reference>
<sequence length="53" mass="6322">MPRKTNWEIKQKRVPKEVSNHTKINILCIAMIITILAYYTHISHYLDNINILK</sequence>
<feature type="transmembrane region" description="Helical" evidence="1">
    <location>
        <begin position="21"/>
        <end position="39"/>
    </location>
</feature>
<accession>A0AAD5H6V6</accession>
<dbReference type="AlphaFoldDB" id="A0AAD5H6V6"/>
<dbReference type="GeneID" id="75918100"/>
<evidence type="ECO:0000313" key="2">
    <source>
        <dbReference type="EMBL" id="KAI8574905.1"/>
    </source>
</evidence>
<dbReference type="EMBL" id="MU621045">
    <property type="protein sequence ID" value="KAI8574905.1"/>
    <property type="molecule type" value="Genomic_DNA"/>
</dbReference>